<feature type="transmembrane region" description="Helical" evidence="1">
    <location>
        <begin position="147"/>
        <end position="172"/>
    </location>
</feature>
<dbReference type="EMBL" id="VLPL01000001">
    <property type="protein sequence ID" value="TSJ47814.1"/>
    <property type="molecule type" value="Genomic_DNA"/>
</dbReference>
<comment type="caution">
    <text evidence="2">The sequence shown here is derived from an EMBL/GenBank/DDBJ whole genome shotgun (WGS) entry which is preliminary data.</text>
</comment>
<gene>
    <name evidence="2" type="ORF">FO442_01415</name>
</gene>
<proteinExistence type="predicted"/>
<evidence type="ECO:0000313" key="3">
    <source>
        <dbReference type="Proteomes" id="UP000316008"/>
    </source>
</evidence>
<name>A0A556N6K5_9FLAO</name>
<dbReference type="OrthoDB" id="9814194at2"/>
<dbReference type="RefSeq" id="WP_144331349.1">
    <property type="nucleotide sequence ID" value="NZ_VLPL01000001.1"/>
</dbReference>
<keyword evidence="1" id="KW-0472">Membrane</keyword>
<reference evidence="2 3" key="1">
    <citation type="submission" date="2019-07" db="EMBL/GenBank/DDBJ databases">
        <authorList>
            <person name="Huq M.A."/>
        </authorList>
    </citation>
    <scope>NUCLEOTIDE SEQUENCE [LARGE SCALE GENOMIC DNA]</scope>
    <source>
        <strain evidence="2 3">MAH-3</strain>
    </source>
</reference>
<keyword evidence="1" id="KW-0812">Transmembrane</keyword>
<sequence>MSEFVTYEKFATTAELKAFAELLRAENIPFELEDDVEIFDVSFANANHHRDYRIKLYPEDFARVDELRNRLAEVDPDEIAPDYYLFQFTDEELIDLISKQDEWSPFDFQLAQKILKKRGKEISAQQLTVLKEQRMDELAQPEKDDRYWVIIGYILAFLFSFFGIIMGIYMLSSKKTLPNGQRVHSFNQSTRNSGMIILLISCVVFALVMILRLFRVFFIFNL</sequence>
<keyword evidence="3" id="KW-1185">Reference proteome</keyword>
<protein>
    <submittedName>
        <fullName evidence="2">Uncharacterized protein</fullName>
    </submittedName>
</protein>
<keyword evidence="1" id="KW-1133">Transmembrane helix</keyword>
<dbReference type="Proteomes" id="UP000316008">
    <property type="component" value="Unassembled WGS sequence"/>
</dbReference>
<feature type="transmembrane region" description="Helical" evidence="1">
    <location>
        <begin position="193"/>
        <end position="220"/>
    </location>
</feature>
<accession>A0A556N6K5</accession>
<organism evidence="2 3">
    <name type="scientific">Fluviicola chungangensis</name>
    <dbReference type="NCBI Taxonomy" id="2597671"/>
    <lineage>
        <taxon>Bacteria</taxon>
        <taxon>Pseudomonadati</taxon>
        <taxon>Bacteroidota</taxon>
        <taxon>Flavobacteriia</taxon>
        <taxon>Flavobacteriales</taxon>
        <taxon>Crocinitomicaceae</taxon>
        <taxon>Fluviicola</taxon>
    </lineage>
</organism>
<evidence type="ECO:0000313" key="2">
    <source>
        <dbReference type="EMBL" id="TSJ47814.1"/>
    </source>
</evidence>
<dbReference type="AlphaFoldDB" id="A0A556N6K5"/>
<evidence type="ECO:0000256" key="1">
    <source>
        <dbReference type="SAM" id="Phobius"/>
    </source>
</evidence>